<name>A0A4Z2J4R5_9TELE</name>
<reference evidence="2 3" key="1">
    <citation type="submission" date="2019-03" db="EMBL/GenBank/DDBJ databases">
        <title>First draft genome of Liparis tanakae, snailfish: a comprehensive survey of snailfish specific genes.</title>
        <authorList>
            <person name="Kim W."/>
            <person name="Song I."/>
            <person name="Jeong J.-H."/>
            <person name="Kim D."/>
            <person name="Kim S."/>
            <person name="Ryu S."/>
            <person name="Song J.Y."/>
            <person name="Lee S.K."/>
        </authorList>
    </citation>
    <scope>NUCLEOTIDE SEQUENCE [LARGE SCALE GENOMIC DNA]</scope>
    <source>
        <tissue evidence="2">Muscle</tissue>
    </source>
</reference>
<protein>
    <submittedName>
        <fullName evidence="2">Uncharacterized protein</fullName>
    </submittedName>
</protein>
<comment type="caution">
    <text evidence="2">The sequence shown here is derived from an EMBL/GenBank/DDBJ whole genome shotgun (WGS) entry which is preliminary data.</text>
</comment>
<evidence type="ECO:0000313" key="2">
    <source>
        <dbReference type="EMBL" id="TNN84884.1"/>
    </source>
</evidence>
<accession>A0A4Z2J4R5</accession>
<dbReference type="Proteomes" id="UP000314294">
    <property type="component" value="Unassembled WGS sequence"/>
</dbReference>
<organism evidence="2 3">
    <name type="scientific">Liparis tanakae</name>
    <name type="common">Tanaka's snailfish</name>
    <dbReference type="NCBI Taxonomy" id="230148"/>
    <lineage>
        <taxon>Eukaryota</taxon>
        <taxon>Metazoa</taxon>
        <taxon>Chordata</taxon>
        <taxon>Craniata</taxon>
        <taxon>Vertebrata</taxon>
        <taxon>Euteleostomi</taxon>
        <taxon>Actinopterygii</taxon>
        <taxon>Neopterygii</taxon>
        <taxon>Teleostei</taxon>
        <taxon>Neoteleostei</taxon>
        <taxon>Acanthomorphata</taxon>
        <taxon>Eupercaria</taxon>
        <taxon>Perciformes</taxon>
        <taxon>Cottioidei</taxon>
        <taxon>Cottales</taxon>
        <taxon>Liparidae</taxon>
        <taxon>Liparis</taxon>
    </lineage>
</organism>
<feature type="region of interest" description="Disordered" evidence="1">
    <location>
        <begin position="1"/>
        <end position="59"/>
    </location>
</feature>
<dbReference type="EMBL" id="SRLO01000024">
    <property type="protein sequence ID" value="TNN84884.1"/>
    <property type="molecule type" value="Genomic_DNA"/>
</dbReference>
<dbReference type="AlphaFoldDB" id="A0A4Z2J4R5"/>
<sequence>MKVSIMLERLTPEKGQAQVKGSKQRRGHGAMRATGGRVQRADGEHPPASLHGAHYLPRGTKPPCHVKHLLLPLSPAAETGPRPPPVTRLEEGRRRRASRWANCCQVEPDRCGGVDPQQTTPSLSSLIPPYKSLSITAAAAAAAAVVL</sequence>
<feature type="region of interest" description="Disordered" evidence="1">
    <location>
        <begin position="72"/>
        <end position="99"/>
    </location>
</feature>
<evidence type="ECO:0000256" key="1">
    <source>
        <dbReference type="SAM" id="MobiDB-lite"/>
    </source>
</evidence>
<keyword evidence="3" id="KW-1185">Reference proteome</keyword>
<proteinExistence type="predicted"/>
<gene>
    <name evidence="2" type="ORF">EYF80_004929</name>
</gene>
<evidence type="ECO:0000313" key="3">
    <source>
        <dbReference type="Proteomes" id="UP000314294"/>
    </source>
</evidence>